<dbReference type="AlphaFoldDB" id="A0A564YDJ3"/>
<reference evidence="1 2" key="1">
    <citation type="submission" date="2019-07" db="EMBL/GenBank/DDBJ databases">
        <authorList>
            <person name="Jastrzebski P J."/>
            <person name="Paukszto L."/>
            <person name="Jastrzebski P J."/>
        </authorList>
    </citation>
    <scope>NUCLEOTIDE SEQUENCE [LARGE SCALE GENOMIC DNA]</scope>
    <source>
        <strain evidence="1 2">WMS-il1</strain>
    </source>
</reference>
<accession>A0A564YDJ3</accession>
<protein>
    <submittedName>
        <fullName evidence="1">Uncharacterized protein</fullName>
    </submittedName>
</protein>
<name>A0A564YDJ3_HYMDI</name>
<keyword evidence="2" id="KW-1185">Reference proteome</keyword>
<proteinExistence type="predicted"/>
<organism evidence="1 2">
    <name type="scientific">Hymenolepis diminuta</name>
    <name type="common">Rat tapeworm</name>
    <dbReference type="NCBI Taxonomy" id="6216"/>
    <lineage>
        <taxon>Eukaryota</taxon>
        <taxon>Metazoa</taxon>
        <taxon>Spiralia</taxon>
        <taxon>Lophotrochozoa</taxon>
        <taxon>Platyhelminthes</taxon>
        <taxon>Cestoda</taxon>
        <taxon>Eucestoda</taxon>
        <taxon>Cyclophyllidea</taxon>
        <taxon>Hymenolepididae</taxon>
        <taxon>Hymenolepis</taxon>
    </lineage>
</organism>
<evidence type="ECO:0000313" key="2">
    <source>
        <dbReference type="Proteomes" id="UP000321570"/>
    </source>
</evidence>
<dbReference type="Proteomes" id="UP000321570">
    <property type="component" value="Unassembled WGS sequence"/>
</dbReference>
<evidence type="ECO:0000313" key="1">
    <source>
        <dbReference type="EMBL" id="VUZ45355.1"/>
    </source>
</evidence>
<dbReference type="EMBL" id="CABIJS010000166">
    <property type="protein sequence ID" value="VUZ45355.1"/>
    <property type="molecule type" value="Genomic_DNA"/>
</dbReference>
<sequence>MLVSRSGCSIANISVLDTQSYLPSREWIQRRSIWTHVTLSASEITKLQRPSKIIDCDLYIPFPAASTKELRAN</sequence>
<gene>
    <name evidence="1" type="ORF">WMSIL1_LOCUS5356</name>
</gene>